<dbReference type="PANTHER" id="PTHR30154">
    <property type="entry name" value="LEUCINE-RESPONSIVE REGULATORY PROTEIN"/>
    <property type="match status" value="1"/>
</dbReference>
<sequence length="157" mass="17959">MNLPDLKILRALQQDASRSIADLAEVVSLSSNAVWKRLRRLEAEGYVERRVAVLDRRKLGLPVTVFVSVRTDQHSQRWAEEFAAAVGEVEEVVEFYRMAGDVDYLLKIVCADIDDYDRIYRKIIAAVPLRDVSASFAMEQLKYTTELPLSRIGERRS</sequence>
<dbReference type="PROSITE" id="PS50956">
    <property type="entry name" value="HTH_ASNC_2"/>
    <property type="match status" value="1"/>
</dbReference>
<dbReference type="EMBL" id="BAABBQ010000001">
    <property type="protein sequence ID" value="GAA4012960.1"/>
    <property type="molecule type" value="Genomic_DNA"/>
</dbReference>
<dbReference type="InterPro" id="IPR019888">
    <property type="entry name" value="Tscrpt_reg_AsnC-like"/>
</dbReference>
<accession>A0ABP7SKZ3</accession>
<reference evidence="6" key="1">
    <citation type="journal article" date="2019" name="Int. J. Syst. Evol. Microbiol.">
        <title>The Global Catalogue of Microorganisms (GCM) 10K type strain sequencing project: providing services to taxonomists for standard genome sequencing and annotation.</title>
        <authorList>
            <consortium name="The Broad Institute Genomics Platform"/>
            <consortium name="The Broad Institute Genome Sequencing Center for Infectious Disease"/>
            <person name="Wu L."/>
            <person name="Ma J."/>
        </authorList>
    </citation>
    <scope>NUCLEOTIDE SEQUENCE [LARGE SCALE GENOMIC DNA]</scope>
    <source>
        <strain evidence="6">JCM 17563</strain>
    </source>
</reference>
<organism evidence="5 6">
    <name type="scientific">Sphingomonas swuensis</name>
    <dbReference type="NCBI Taxonomy" id="977800"/>
    <lineage>
        <taxon>Bacteria</taxon>
        <taxon>Pseudomonadati</taxon>
        <taxon>Pseudomonadota</taxon>
        <taxon>Alphaproteobacteria</taxon>
        <taxon>Sphingomonadales</taxon>
        <taxon>Sphingomonadaceae</taxon>
        <taxon>Sphingomonas</taxon>
    </lineage>
</organism>
<dbReference type="SUPFAM" id="SSF46785">
    <property type="entry name" value="Winged helix' DNA-binding domain"/>
    <property type="match status" value="1"/>
</dbReference>
<dbReference type="InterPro" id="IPR036388">
    <property type="entry name" value="WH-like_DNA-bd_sf"/>
</dbReference>
<keyword evidence="3" id="KW-0804">Transcription</keyword>
<dbReference type="InterPro" id="IPR011991">
    <property type="entry name" value="ArsR-like_HTH"/>
</dbReference>
<dbReference type="InterPro" id="IPR036390">
    <property type="entry name" value="WH_DNA-bd_sf"/>
</dbReference>
<dbReference type="SUPFAM" id="SSF54909">
    <property type="entry name" value="Dimeric alpha+beta barrel"/>
    <property type="match status" value="1"/>
</dbReference>
<dbReference type="Gene3D" id="1.10.10.10">
    <property type="entry name" value="Winged helix-like DNA-binding domain superfamily/Winged helix DNA-binding domain"/>
    <property type="match status" value="1"/>
</dbReference>
<evidence type="ECO:0000313" key="6">
    <source>
        <dbReference type="Proteomes" id="UP001500235"/>
    </source>
</evidence>
<dbReference type="CDD" id="cd00090">
    <property type="entry name" value="HTH_ARSR"/>
    <property type="match status" value="1"/>
</dbReference>
<evidence type="ECO:0000259" key="4">
    <source>
        <dbReference type="PROSITE" id="PS50956"/>
    </source>
</evidence>
<dbReference type="Proteomes" id="UP001500235">
    <property type="component" value="Unassembled WGS sequence"/>
</dbReference>
<protein>
    <submittedName>
        <fullName evidence="5">Lrp/AsnC family transcriptional regulator</fullName>
    </submittedName>
</protein>
<dbReference type="SMART" id="SM00344">
    <property type="entry name" value="HTH_ASNC"/>
    <property type="match status" value="1"/>
</dbReference>
<dbReference type="Pfam" id="PF01037">
    <property type="entry name" value="AsnC_trans_reg"/>
    <property type="match status" value="1"/>
</dbReference>
<dbReference type="InterPro" id="IPR019887">
    <property type="entry name" value="Tscrpt_reg_AsnC/Lrp_C"/>
</dbReference>
<comment type="caution">
    <text evidence="5">The sequence shown here is derived from an EMBL/GenBank/DDBJ whole genome shotgun (WGS) entry which is preliminary data.</text>
</comment>
<name>A0ABP7SKZ3_9SPHN</name>
<feature type="domain" description="HTH asnC-type" evidence="4">
    <location>
        <begin position="1"/>
        <end position="62"/>
    </location>
</feature>
<keyword evidence="6" id="KW-1185">Reference proteome</keyword>
<gene>
    <name evidence="5" type="ORF">GCM10022280_08770</name>
</gene>
<dbReference type="Pfam" id="PF13412">
    <property type="entry name" value="HTH_24"/>
    <property type="match status" value="1"/>
</dbReference>
<proteinExistence type="predicted"/>
<evidence type="ECO:0000256" key="2">
    <source>
        <dbReference type="ARBA" id="ARBA00023125"/>
    </source>
</evidence>
<keyword evidence="1" id="KW-0805">Transcription regulation</keyword>
<dbReference type="RefSeq" id="WP_344706168.1">
    <property type="nucleotide sequence ID" value="NZ_BAABBQ010000001.1"/>
</dbReference>
<dbReference type="InterPro" id="IPR000485">
    <property type="entry name" value="AsnC-type_HTH_dom"/>
</dbReference>
<dbReference type="PRINTS" id="PR00033">
    <property type="entry name" value="HTHASNC"/>
</dbReference>
<keyword evidence="2" id="KW-0238">DNA-binding</keyword>
<dbReference type="Gene3D" id="3.30.70.920">
    <property type="match status" value="1"/>
</dbReference>
<evidence type="ECO:0000256" key="3">
    <source>
        <dbReference type="ARBA" id="ARBA00023163"/>
    </source>
</evidence>
<evidence type="ECO:0000256" key="1">
    <source>
        <dbReference type="ARBA" id="ARBA00023015"/>
    </source>
</evidence>
<dbReference type="InterPro" id="IPR011008">
    <property type="entry name" value="Dimeric_a/b-barrel"/>
</dbReference>
<evidence type="ECO:0000313" key="5">
    <source>
        <dbReference type="EMBL" id="GAA4012960.1"/>
    </source>
</evidence>
<dbReference type="PANTHER" id="PTHR30154:SF17">
    <property type="entry name" value="DNA-BINDING TRANSCRIPTIONAL ACTIVATOR DECR"/>
    <property type="match status" value="1"/>
</dbReference>